<dbReference type="AlphaFoldDB" id="A0A383VVB9"/>
<evidence type="ECO:0000256" key="10">
    <source>
        <dbReference type="SAM" id="Phobius"/>
    </source>
</evidence>
<keyword evidence="8 10" id="KW-0472">Membrane</keyword>
<keyword evidence="4 10" id="KW-0812">Transmembrane</keyword>
<dbReference type="GO" id="GO:0031201">
    <property type="term" value="C:SNARE complex"/>
    <property type="evidence" value="ECO:0007669"/>
    <property type="project" value="TreeGrafter"/>
</dbReference>
<evidence type="ECO:0000256" key="6">
    <source>
        <dbReference type="ARBA" id="ARBA00022989"/>
    </source>
</evidence>
<reference evidence="12 13" key="1">
    <citation type="submission" date="2016-10" db="EMBL/GenBank/DDBJ databases">
        <authorList>
            <person name="Cai Z."/>
        </authorList>
    </citation>
    <scope>NUCLEOTIDE SEQUENCE [LARGE SCALE GENOMIC DNA]</scope>
</reference>
<proteinExistence type="inferred from homology"/>
<dbReference type="GO" id="GO:0006890">
    <property type="term" value="P:retrograde vesicle-mediated transport, Golgi to endoplasmic reticulum"/>
    <property type="evidence" value="ECO:0007669"/>
    <property type="project" value="TreeGrafter"/>
</dbReference>
<comment type="subcellular location">
    <subcellularLocation>
        <location evidence="1">Membrane</location>
        <topology evidence="1">Single-pass type IV membrane protein</topology>
    </subcellularLocation>
</comment>
<dbReference type="InterPro" id="IPR000727">
    <property type="entry name" value="T_SNARE_dom"/>
</dbReference>
<dbReference type="PANTHER" id="PTHR15959">
    <property type="entry name" value="SYNTAXIN-18"/>
    <property type="match status" value="1"/>
</dbReference>
<gene>
    <name evidence="12" type="ORF">BQ4739_LOCUS8725</name>
</gene>
<evidence type="ECO:0000313" key="13">
    <source>
        <dbReference type="Proteomes" id="UP000256970"/>
    </source>
</evidence>
<feature type="region of interest" description="Disordered" evidence="9">
    <location>
        <begin position="160"/>
        <end position="208"/>
    </location>
</feature>
<keyword evidence="7" id="KW-0175">Coiled coil</keyword>
<dbReference type="InterPro" id="IPR019529">
    <property type="entry name" value="Syntaxin-18_N"/>
</dbReference>
<sequence>MLDRTDDWVQSVQSACSVLGLSPEDARKQTQSLILKPKKERSQFSTVAEGVSRSIHDLREFIAANKRDYLSTGKLTEQGKDKVEEQVGQAVRAITQHLDALKDGVVAAQQPADGRQPLINEHSAAHLHGAVLVLVEQLHSVTASFDKCRAVRYQQSLAKELRQHRKVPHSALLNSQADRKERHTSDGGGSDAGNGSMQQQVQQQDPTRQLLEELSSAVQQAQGIERTMREITTINQMISTAVMQQAEMIETLYNNAVDATQHIKRGNADLKKTIVLNRSSRYYLLVLMVTLSLLLLFFDWFNS</sequence>
<dbReference type="GO" id="GO:0015031">
    <property type="term" value="P:protein transport"/>
    <property type="evidence" value="ECO:0007669"/>
    <property type="project" value="UniProtKB-KW"/>
</dbReference>
<evidence type="ECO:0000256" key="9">
    <source>
        <dbReference type="SAM" id="MobiDB-lite"/>
    </source>
</evidence>
<keyword evidence="13" id="KW-1185">Reference proteome</keyword>
<name>A0A383VVB9_TETOB</name>
<dbReference type="Proteomes" id="UP000256970">
    <property type="component" value="Unassembled WGS sequence"/>
</dbReference>
<evidence type="ECO:0000256" key="2">
    <source>
        <dbReference type="ARBA" id="ARBA00009063"/>
    </source>
</evidence>
<dbReference type="Gene3D" id="1.20.58.70">
    <property type="match status" value="1"/>
</dbReference>
<accession>A0A383VVB9</accession>
<evidence type="ECO:0000256" key="1">
    <source>
        <dbReference type="ARBA" id="ARBA00004211"/>
    </source>
</evidence>
<feature type="domain" description="T-SNARE coiled-coil homology" evidence="11">
    <location>
        <begin position="211"/>
        <end position="273"/>
    </location>
</feature>
<dbReference type="InterPro" id="IPR010989">
    <property type="entry name" value="SNARE"/>
</dbReference>
<dbReference type="GO" id="GO:0005783">
    <property type="term" value="C:endoplasmic reticulum"/>
    <property type="evidence" value="ECO:0007669"/>
    <property type="project" value="TreeGrafter"/>
</dbReference>
<evidence type="ECO:0000256" key="3">
    <source>
        <dbReference type="ARBA" id="ARBA00022448"/>
    </source>
</evidence>
<dbReference type="Pfam" id="PF10496">
    <property type="entry name" value="Syntaxin-18_N"/>
    <property type="match status" value="1"/>
</dbReference>
<protein>
    <recommendedName>
        <fullName evidence="11">t-SNARE coiled-coil homology domain-containing protein</fullName>
    </recommendedName>
</protein>
<organism evidence="12 13">
    <name type="scientific">Tetradesmus obliquus</name>
    <name type="common">Green alga</name>
    <name type="synonym">Acutodesmus obliquus</name>
    <dbReference type="NCBI Taxonomy" id="3088"/>
    <lineage>
        <taxon>Eukaryota</taxon>
        <taxon>Viridiplantae</taxon>
        <taxon>Chlorophyta</taxon>
        <taxon>core chlorophytes</taxon>
        <taxon>Chlorophyceae</taxon>
        <taxon>CS clade</taxon>
        <taxon>Sphaeropleales</taxon>
        <taxon>Scenedesmaceae</taxon>
        <taxon>Tetradesmus</taxon>
    </lineage>
</organism>
<comment type="similarity">
    <text evidence="2">Belongs to the syntaxin family.</text>
</comment>
<evidence type="ECO:0000256" key="4">
    <source>
        <dbReference type="ARBA" id="ARBA00022692"/>
    </source>
</evidence>
<keyword evidence="6 10" id="KW-1133">Transmembrane helix</keyword>
<dbReference type="PANTHER" id="PTHR15959:SF0">
    <property type="entry name" value="SYNTAXIN-18"/>
    <property type="match status" value="1"/>
</dbReference>
<feature type="transmembrane region" description="Helical" evidence="10">
    <location>
        <begin position="282"/>
        <end position="301"/>
    </location>
</feature>
<keyword evidence="5" id="KW-0653">Protein transport</keyword>
<feature type="compositionally biased region" description="Low complexity" evidence="9">
    <location>
        <begin position="193"/>
        <end position="204"/>
    </location>
</feature>
<evidence type="ECO:0000259" key="11">
    <source>
        <dbReference type="PROSITE" id="PS50192"/>
    </source>
</evidence>
<dbReference type="EMBL" id="FNXT01000852">
    <property type="protein sequence ID" value="SZX68366.1"/>
    <property type="molecule type" value="Genomic_DNA"/>
</dbReference>
<evidence type="ECO:0000256" key="5">
    <source>
        <dbReference type="ARBA" id="ARBA00022927"/>
    </source>
</evidence>
<evidence type="ECO:0000313" key="12">
    <source>
        <dbReference type="EMBL" id="SZX68366.1"/>
    </source>
</evidence>
<evidence type="ECO:0000256" key="8">
    <source>
        <dbReference type="ARBA" id="ARBA00023136"/>
    </source>
</evidence>
<evidence type="ECO:0000256" key="7">
    <source>
        <dbReference type="ARBA" id="ARBA00023054"/>
    </source>
</evidence>
<keyword evidence="3" id="KW-0813">Transport</keyword>
<dbReference type="PROSITE" id="PS50192">
    <property type="entry name" value="T_SNARE"/>
    <property type="match status" value="1"/>
</dbReference>
<dbReference type="SUPFAM" id="SSF47661">
    <property type="entry name" value="t-snare proteins"/>
    <property type="match status" value="1"/>
</dbReference>
<dbReference type="SMART" id="SM00397">
    <property type="entry name" value="t_SNARE"/>
    <property type="match status" value="1"/>
</dbReference>
<dbReference type="STRING" id="3088.A0A383VVB9"/>